<reference evidence="4" key="2">
    <citation type="submission" date="2022-01" db="EMBL/GenBank/DDBJ databases">
        <authorList>
            <person name="Yamashiro T."/>
            <person name="Shiraishi A."/>
            <person name="Satake H."/>
            <person name="Nakayama K."/>
        </authorList>
    </citation>
    <scope>NUCLEOTIDE SEQUENCE</scope>
</reference>
<name>A0ABQ5J4W1_9ASTR</name>
<reference evidence="4" key="1">
    <citation type="journal article" date="2022" name="Int. J. Mol. Sci.">
        <title>Draft Genome of Tanacetum Coccineum: Genomic Comparison of Closely Related Tanacetum-Family Plants.</title>
        <authorList>
            <person name="Yamashiro T."/>
            <person name="Shiraishi A."/>
            <person name="Nakayama K."/>
            <person name="Satake H."/>
        </authorList>
    </citation>
    <scope>NUCLEOTIDE SEQUENCE</scope>
</reference>
<organism evidence="4 5">
    <name type="scientific">Tanacetum coccineum</name>
    <dbReference type="NCBI Taxonomy" id="301880"/>
    <lineage>
        <taxon>Eukaryota</taxon>
        <taxon>Viridiplantae</taxon>
        <taxon>Streptophyta</taxon>
        <taxon>Embryophyta</taxon>
        <taxon>Tracheophyta</taxon>
        <taxon>Spermatophyta</taxon>
        <taxon>Magnoliopsida</taxon>
        <taxon>eudicotyledons</taxon>
        <taxon>Gunneridae</taxon>
        <taxon>Pentapetalae</taxon>
        <taxon>asterids</taxon>
        <taxon>campanulids</taxon>
        <taxon>Asterales</taxon>
        <taxon>Asteraceae</taxon>
        <taxon>Asteroideae</taxon>
        <taxon>Anthemideae</taxon>
        <taxon>Anthemidinae</taxon>
        <taxon>Tanacetum</taxon>
    </lineage>
</organism>
<dbReference type="InterPro" id="IPR025724">
    <property type="entry name" value="GAG-pre-integrase_dom"/>
</dbReference>
<evidence type="ECO:0000313" key="5">
    <source>
        <dbReference type="Proteomes" id="UP001151760"/>
    </source>
</evidence>
<dbReference type="PANTHER" id="PTHR47592">
    <property type="entry name" value="PBF68 PROTEIN"/>
    <property type="match status" value="1"/>
</dbReference>
<evidence type="ECO:0000259" key="2">
    <source>
        <dbReference type="Pfam" id="PF13976"/>
    </source>
</evidence>
<feature type="domain" description="GAG-pre-integrase" evidence="2">
    <location>
        <begin position="206"/>
        <end position="260"/>
    </location>
</feature>
<dbReference type="EMBL" id="BQNB010021424">
    <property type="protein sequence ID" value="GJU06239.1"/>
    <property type="molecule type" value="Genomic_DNA"/>
</dbReference>
<dbReference type="Proteomes" id="UP001151760">
    <property type="component" value="Unassembled WGS sequence"/>
</dbReference>
<feature type="domain" description="Retrovirus-related Pol polyprotein from transposon TNT 1-94-like beta-barrel" evidence="3">
    <location>
        <begin position="131"/>
        <end position="193"/>
    </location>
</feature>
<dbReference type="Pfam" id="PF22936">
    <property type="entry name" value="Pol_BBD"/>
    <property type="match status" value="1"/>
</dbReference>
<gene>
    <name evidence="4" type="ORF">Tco_1122669</name>
</gene>
<accession>A0ABQ5J4W1</accession>
<comment type="caution">
    <text evidence="4">The sequence shown here is derived from an EMBL/GenBank/DDBJ whole genome shotgun (WGS) entry which is preliminary data.</text>
</comment>
<evidence type="ECO:0000259" key="3">
    <source>
        <dbReference type="Pfam" id="PF22936"/>
    </source>
</evidence>
<dbReference type="PANTHER" id="PTHR47592:SF27">
    <property type="entry name" value="OS08G0421700 PROTEIN"/>
    <property type="match status" value="1"/>
</dbReference>
<keyword evidence="5" id="KW-1185">Reference proteome</keyword>
<feature type="region of interest" description="Disordered" evidence="1">
    <location>
        <begin position="50"/>
        <end position="75"/>
    </location>
</feature>
<proteinExistence type="predicted"/>
<protein>
    <submittedName>
        <fullName evidence="4">Zinc finger, CCHC-type containing protein</fullName>
    </submittedName>
</protein>
<evidence type="ECO:0000313" key="4">
    <source>
        <dbReference type="EMBL" id="GJU06239.1"/>
    </source>
</evidence>
<sequence length="263" mass="29942">MSDPLFDIYQNVESAKEFWGSLESKYMAEDSYSKKFIGKGKEVVRPSVNMIEEGGKNTNNKQNKGKKRSFKDNNGDLVPTRNLNWNVGSLVKLVTLIGIAVVETRRITQVLVVWERGLRTNPKTKVDAIMWWINFGTTTHVCKDRCWFKTYEPVEDGSVLYMGDAHFAPVYEKGSVVLEFSSEKSVTLFNVLYSGVFVRFGYYNNGMFMLNLNKVPDDSGSVYMSSSTVVNSSSWHARLGHVHYKRMLEMSKDDLIPAIDENP</sequence>
<dbReference type="InterPro" id="IPR054722">
    <property type="entry name" value="PolX-like_BBD"/>
</dbReference>
<dbReference type="Pfam" id="PF13976">
    <property type="entry name" value="gag_pre-integrs"/>
    <property type="match status" value="1"/>
</dbReference>
<evidence type="ECO:0000256" key="1">
    <source>
        <dbReference type="SAM" id="MobiDB-lite"/>
    </source>
</evidence>